<name>A0A418W3I7_9PROT</name>
<keyword evidence="3" id="KW-1185">Reference proteome</keyword>
<dbReference type="InterPro" id="IPR000157">
    <property type="entry name" value="TIR_dom"/>
</dbReference>
<dbReference type="Pfam" id="PF13676">
    <property type="entry name" value="TIR_2"/>
    <property type="match status" value="1"/>
</dbReference>
<gene>
    <name evidence="2" type="ORF">D3877_08705</name>
</gene>
<dbReference type="AlphaFoldDB" id="A0A418W3I7"/>
<proteinExistence type="predicted"/>
<dbReference type="Proteomes" id="UP000283458">
    <property type="component" value="Unassembled WGS sequence"/>
</dbReference>
<dbReference type="Gene3D" id="3.40.50.10140">
    <property type="entry name" value="Toll/interleukin-1 receptor homology (TIR) domain"/>
    <property type="match status" value="1"/>
</dbReference>
<dbReference type="InterPro" id="IPR035897">
    <property type="entry name" value="Toll_tir_struct_dom_sf"/>
</dbReference>
<sequence>MPKVFISHKSEDSLAAGKIAERLRTNAVDCYLDVIDPVEVKDGPDLSNYIRSRMTECTQLMAVVSSATQNSWWVPWEIGVAMEKDFTITSFVTQTVPTIPSYLKKWPFLRTAEDIDLYARHIKTFDSRRRVEKLTESMEIFNKSAPRDVADFHRTLKRQLGQ</sequence>
<organism evidence="2 3">
    <name type="scientific">Azospirillum cavernae</name>
    <dbReference type="NCBI Taxonomy" id="2320860"/>
    <lineage>
        <taxon>Bacteria</taxon>
        <taxon>Pseudomonadati</taxon>
        <taxon>Pseudomonadota</taxon>
        <taxon>Alphaproteobacteria</taxon>
        <taxon>Rhodospirillales</taxon>
        <taxon>Azospirillaceae</taxon>
        <taxon>Azospirillum</taxon>
    </lineage>
</organism>
<evidence type="ECO:0000313" key="2">
    <source>
        <dbReference type="EMBL" id="RJF84581.1"/>
    </source>
</evidence>
<dbReference type="GO" id="GO:0007165">
    <property type="term" value="P:signal transduction"/>
    <property type="evidence" value="ECO:0007669"/>
    <property type="project" value="InterPro"/>
</dbReference>
<evidence type="ECO:0000259" key="1">
    <source>
        <dbReference type="Pfam" id="PF13676"/>
    </source>
</evidence>
<protein>
    <submittedName>
        <fullName evidence="2">TIR domain-containing protein</fullName>
    </submittedName>
</protein>
<reference evidence="2 3" key="1">
    <citation type="submission" date="2018-09" db="EMBL/GenBank/DDBJ databases">
        <authorList>
            <person name="Zhu H."/>
        </authorList>
    </citation>
    <scope>NUCLEOTIDE SEQUENCE [LARGE SCALE GENOMIC DNA]</scope>
    <source>
        <strain evidence="2 3">K2W22B-5</strain>
    </source>
</reference>
<feature type="domain" description="TIR" evidence="1">
    <location>
        <begin position="4"/>
        <end position="120"/>
    </location>
</feature>
<comment type="caution">
    <text evidence="2">The sequence shown here is derived from an EMBL/GenBank/DDBJ whole genome shotgun (WGS) entry which is preliminary data.</text>
</comment>
<dbReference type="OrthoDB" id="9810385at2"/>
<dbReference type="RefSeq" id="WP_119830229.1">
    <property type="nucleotide sequence ID" value="NZ_QYUL01000001.1"/>
</dbReference>
<dbReference type="SUPFAM" id="SSF52200">
    <property type="entry name" value="Toll/Interleukin receptor TIR domain"/>
    <property type="match status" value="1"/>
</dbReference>
<evidence type="ECO:0000313" key="3">
    <source>
        <dbReference type="Proteomes" id="UP000283458"/>
    </source>
</evidence>
<accession>A0A418W3I7</accession>
<dbReference type="EMBL" id="QYUL01000001">
    <property type="protein sequence ID" value="RJF84581.1"/>
    <property type="molecule type" value="Genomic_DNA"/>
</dbReference>